<organism evidence="2">
    <name type="scientific">uncultured Solirubrobacteraceae bacterium</name>
    <dbReference type="NCBI Taxonomy" id="1162706"/>
    <lineage>
        <taxon>Bacteria</taxon>
        <taxon>Bacillati</taxon>
        <taxon>Actinomycetota</taxon>
        <taxon>Thermoleophilia</taxon>
        <taxon>Solirubrobacterales</taxon>
        <taxon>Solirubrobacteraceae</taxon>
        <taxon>environmental samples</taxon>
    </lineage>
</organism>
<name>A0A6J4RG94_9ACTN</name>
<dbReference type="AlphaFoldDB" id="A0A6J4RG94"/>
<feature type="compositionally biased region" description="Basic and acidic residues" evidence="1">
    <location>
        <begin position="228"/>
        <end position="241"/>
    </location>
</feature>
<protein>
    <submittedName>
        <fullName evidence="2">Uncharacterized protein</fullName>
    </submittedName>
</protein>
<feature type="compositionally biased region" description="Basic residues" evidence="1">
    <location>
        <begin position="45"/>
        <end position="57"/>
    </location>
</feature>
<gene>
    <name evidence="2" type="ORF">AVDCRST_MAG85-85</name>
</gene>
<evidence type="ECO:0000313" key="2">
    <source>
        <dbReference type="EMBL" id="CAA9472981.1"/>
    </source>
</evidence>
<feature type="region of interest" description="Disordered" evidence="1">
    <location>
        <begin position="45"/>
        <end position="76"/>
    </location>
</feature>
<accession>A0A6J4RG94</accession>
<evidence type="ECO:0000256" key="1">
    <source>
        <dbReference type="SAM" id="MobiDB-lite"/>
    </source>
</evidence>
<proteinExistence type="predicted"/>
<sequence>MDIVVGAGQPQAGIGRACSTTSTGRWCWRCRPCWRSQPLAHRRAGRVGAHLRARRRTTAPEGRARRAARRRAGPGLGDRLGTAVAVAVAERAQGVEGAVGQRLAQDALAPRGRRDLAAHAGRVLDEEDVLGVLLVQRDELLELLARDARAVLDDDAPVLLRVDDLPGRRRRLPGVVAVLGPRERVRAVRRRVRRVRDGVVGVVVDPERVRVADALRVRAADRFAEVGHDALGDRPRPDLRRPGIGRRRAEHQGRDEDHREQRRDAAGQPHPPPLRRRASRAALSGESFLAYGLLALLPRAHRRHGKERR</sequence>
<feature type="region of interest" description="Disordered" evidence="1">
    <location>
        <begin position="228"/>
        <end position="280"/>
    </location>
</feature>
<feature type="compositionally biased region" description="Basic and acidic residues" evidence="1">
    <location>
        <begin position="250"/>
        <end position="265"/>
    </location>
</feature>
<reference evidence="2" key="1">
    <citation type="submission" date="2020-02" db="EMBL/GenBank/DDBJ databases">
        <authorList>
            <person name="Meier V. D."/>
        </authorList>
    </citation>
    <scope>NUCLEOTIDE SEQUENCE</scope>
    <source>
        <strain evidence="2">AVDCRST_MAG85</strain>
    </source>
</reference>
<dbReference type="EMBL" id="CADCVT010000011">
    <property type="protein sequence ID" value="CAA9472981.1"/>
    <property type="molecule type" value="Genomic_DNA"/>
</dbReference>